<dbReference type="PANTHER" id="PTHR13600">
    <property type="entry name" value="LEUCINE CARBOXYL METHYLTRANSFERASE"/>
    <property type="match status" value="1"/>
</dbReference>
<dbReference type="InterPro" id="IPR029063">
    <property type="entry name" value="SAM-dependent_MTases_sf"/>
</dbReference>
<keyword evidence="11" id="KW-1185">Reference proteome</keyword>
<keyword evidence="5" id="KW-0489">Methyltransferase</keyword>
<dbReference type="EC" id="2.1.1.233" evidence="4"/>
<evidence type="ECO:0000256" key="1">
    <source>
        <dbReference type="ARBA" id="ARBA00000724"/>
    </source>
</evidence>
<evidence type="ECO:0000313" key="11">
    <source>
        <dbReference type="Proteomes" id="UP001497623"/>
    </source>
</evidence>
<evidence type="ECO:0000256" key="9">
    <source>
        <dbReference type="PIRSR" id="PIRSR016305-1"/>
    </source>
</evidence>
<keyword evidence="6" id="KW-0808">Transferase</keyword>
<feature type="binding site" evidence="9">
    <location>
        <position position="39"/>
    </location>
    <ligand>
        <name>S-adenosyl-L-methionine</name>
        <dbReference type="ChEBI" id="CHEBI:59789"/>
    </ligand>
</feature>
<dbReference type="InterPro" id="IPR007213">
    <property type="entry name" value="Ppm1/Ppm2/Tcmp"/>
</dbReference>
<feature type="non-terminal residue" evidence="10">
    <location>
        <position position="271"/>
    </location>
</feature>
<evidence type="ECO:0000256" key="4">
    <source>
        <dbReference type="ARBA" id="ARBA00012834"/>
    </source>
</evidence>
<accession>A0AAV2PQA0</accession>
<dbReference type="GO" id="GO:0018423">
    <property type="term" value="F:protein C-terminal leucine carboxyl O-methyltransferase activity"/>
    <property type="evidence" value="ECO:0007669"/>
    <property type="project" value="UniProtKB-EC"/>
</dbReference>
<comment type="similarity">
    <text evidence="3">Belongs to the methyltransferase superfamily. LCMT family.</text>
</comment>
<dbReference type="Pfam" id="PF04072">
    <property type="entry name" value="LCM"/>
    <property type="match status" value="1"/>
</dbReference>
<comment type="catalytic activity">
    <reaction evidence="1">
        <text>[phosphatase 2A protein]-C-terminal L-leucine + S-adenosyl-L-methionine = [phosphatase 2A protein]-C-terminal L-leucine methyl ester + S-adenosyl-L-homocysteine</text>
        <dbReference type="Rhea" id="RHEA:48544"/>
        <dbReference type="Rhea" id="RHEA-COMP:12134"/>
        <dbReference type="Rhea" id="RHEA-COMP:12135"/>
        <dbReference type="ChEBI" id="CHEBI:57856"/>
        <dbReference type="ChEBI" id="CHEBI:59789"/>
        <dbReference type="ChEBI" id="CHEBI:90516"/>
        <dbReference type="ChEBI" id="CHEBI:90517"/>
        <dbReference type="EC" id="2.1.1.233"/>
    </reaction>
</comment>
<sequence length="271" mass="31073">MADGLLDDFHLHATTCELATPTSRSFLVTKGNCQIVNIGAGFDTLYWRLVDEDIMVKSFVELDFPAVTSRKCMYIQRTKPLLQAVSREEDYDVKLNKTNLHTHSYKLIGVDLRNLTDVEAKIKESEIDFSIPTIFLAECVLVYMSLSKSSQLLSWIAEKFKSAFFINYEMVNLGDRFGEIMLNNLRSRGCDLMGVAACMTTETQRKRFTENGWVGAESDDMMTVWSRLPPQDVSRAMQIEMLDEQELLNQLFTHYALTTAWTDQRWSAIEL</sequence>
<evidence type="ECO:0000256" key="3">
    <source>
        <dbReference type="ARBA" id="ARBA00010703"/>
    </source>
</evidence>
<organism evidence="10 11">
    <name type="scientific">Meganyctiphanes norvegica</name>
    <name type="common">Northern krill</name>
    <name type="synonym">Thysanopoda norvegica</name>
    <dbReference type="NCBI Taxonomy" id="48144"/>
    <lineage>
        <taxon>Eukaryota</taxon>
        <taxon>Metazoa</taxon>
        <taxon>Ecdysozoa</taxon>
        <taxon>Arthropoda</taxon>
        <taxon>Crustacea</taxon>
        <taxon>Multicrustacea</taxon>
        <taxon>Malacostraca</taxon>
        <taxon>Eumalacostraca</taxon>
        <taxon>Eucarida</taxon>
        <taxon>Euphausiacea</taxon>
        <taxon>Euphausiidae</taxon>
        <taxon>Meganyctiphanes</taxon>
    </lineage>
</organism>
<name>A0AAV2PQA0_MEGNR</name>
<dbReference type="PANTHER" id="PTHR13600:SF33">
    <property type="entry name" value="LEUCINE CARBOXYL METHYLTRANSFERASE 1"/>
    <property type="match status" value="1"/>
</dbReference>
<keyword evidence="7 9" id="KW-0949">S-adenosyl-L-methionine</keyword>
<dbReference type="GO" id="GO:0032259">
    <property type="term" value="P:methylation"/>
    <property type="evidence" value="ECO:0007669"/>
    <property type="project" value="UniProtKB-KW"/>
</dbReference>
<proteinExistence type="inferred from homology"/>
<evidence type="ECO:0000256" key="6">
    <source>
        <dbReference type="ARBA" id="ARBA00022679"/>
    </source>
</evidence>
<evidence type="ECO:0000256" key="2">
    <source>
        <dbReference type="ARBA" id="ARBA00003455"/>
    </source>
</evidence>
<dbReference type="AlphaFoldDB" id="A0AAV2PQA0"/>
<protein>
    <recommendedName>
        <fullName evidence="4">[phosphatase 2A protein]-leucine-carboxy methyltransferase</fullName>
        <ecNumber evidence="4">2.1.1.233</ecNumber>
    </recommendedName>
    <alternativeName>
        <fullName evidence="8">[Phosphatase 2A protein]-leucine-carboxy methyltransferase 1</fullName>
    </alternativeName>
</protein>
<feature type="binding site" evidence="9">
    <location>
        <begin position="111"/>
        <end position="112"/>
    </location>
    <ligand>
        <name>S-adenosyl-L-methionine</name>
        <dbReference type="ChEBI" id="CHEBI:59789"/>
    </ligand>
</feature>
<feature type="binding site" evidence="9">
    <location>
        <position position="138"/>
    </location>
    <ligand>
        <name>S-adenosyl-L-methionine</name>
        <dbReference type="ChEBI" id="CHEBI:59789"/>
    </ligand>
</feature>
<dbReference type="Proteomes" id="UP001497623">
    <property type="component" value="Unassembled WGS sequence"/>
</dbReference>
<reference evidence="10 11" key="1">
    <citation type="submission" date="2024-05" db="EMBL/GenBank/DDBJ databases">
        <authorList>
            <person name="Wallberg A."/>
        </authorList>
    </citation>
    <scope>NUCLEOTIDE SEQUENCE [LARGE SCALE GENOMIC DNA]</scope>
</reference>
<evidence type="ECO:0000313" key="10">
    <source>
        <dbReference type="EMBL" id="CAL4062342.1"/>
    </source>
</evidence>
<comment type="caution">
    <text evidence="10">The sequence shown here is derived from an EMBL/GenBank/DDBJ whole genome shotgun (WGS) entry which is preliminary data.</text>
</comment>
<dbReference type="InterPro" id="IPR016651">
    <property type="entry name" value="LCMT1"/>
</dbReference>
<evidence type="ECO:0000256" key="8">
    <source>
        <dbReference type="ARBA" id="ARBA00032526"/>
    </source>
</evidence>
<dbReference type="FunFam" id="3.40.50.150:FF:000092">
    <property type="entry name" value="Leucine carboxyl methyltransferase 1"/>
    <property type="match status" value="1"/>
</dbReference>
<dbReference type="PIRSF" id="PIRSF016305">
    <property type="entry name" value="LCM_mtfrase"/>
    <property type="match status" value="1"/>
</dbReference>
<dbReference type="GO" id="GO:0005829">
    <property type="term" value="C:cytosol"/>
    <property type="evidence" value="ECO:0007669"/>
    <property type="project" value="TreeGrafter"/>
</dbReference>
<dbReference type="EMBL" id="CAXKWB010000826">
    <property type="protein sequence ID" value="CAL4062342.1"/>
    <property type="molecule type" value="Genomic_DNA"/>
</dbReference>
<dbReference type="GO" id="GO:0009966">
    <property type="term" value="P:regulation of signal transduction"/>
    <property type="evidence" value="ECO:0007669"/>
    <property type="project" value="UniProtKB-ARBA"/>
</dbReference>
<dbReference type="SUPFAM" id="SSF53335">
    <property type="entry name" value="S-adenosyl-L-methionine-dependent methyltransferases"/>
    <property type="match status" value="1"/>
</dbReference>
<evidence type="ECO:0000256" key="7">
    <source>
        <dbReference type="ARBA" id="ARBA00022691"/>
    </source>
</evidence>
<comment type="function">
    <text evidence="2">Methylates the carboxyl group of the C-terminal leucine residue of protein phosphatase 2A catalytic subunits to form alpha-leucine ester residues.</text>
</comment>
<gene>
    <name evidence="10" type="ORF">MNOR_LOCUS2641</name>
</gene>
<dbReference type="Gene3D" id="3.40.50.150">
    <property type="entry name" value="Vaccinia Virus protein VP39"/>
    <property type="match status" value="1"/>
</dbReference>
<evidence type="ECO:0000256" key="5">
    <source>
        <dbReference type="ARBA" id="ARBA00022603"/>
    </source>
</evidence>